<sequence length="111" mass="12583">MRLFRLLACLPIALLLPSCVSTVADVVTAPVRAVGAAVDLATTSQSEADENRGREIRRREERLGRLQREYDEEARRCERGNDEACREAIAIRREIDALIPTIPVEPERRRD</sequence>
<evidence type="ECO:0000256" key="1">
    <source>
        <dbReference type="SAM" id="Coils"/>
    </source>
</evidence>
<organism evidence="3 4">
    <name type="scientific">Alteraurantiacibacter palmitatis</name>
    <dbReference type="NCBI Taxonomy" id="2054628"/>
    <lineage>
        <taxon>Bacteria</taxon>
        <taxon>Pseudomonadati</taxon>
        <taxon>Pseudomonadota</taxon>
        <taxon>Alphaproteobacteria</taxon>
        <taxon>Sphingomonadales</taxon>
        <taxon>Erythrobacteraceae</taxon>
        <taxon>Alteraurantiacibacter</taxon>
    </lineage>
</organism>
<dbReference type="RefSeq" id="WP_336925575.1">
    <property type="nucleotide sequence ID" value="NZ_JBANRO010000004.1"/>
</dbReference>
<feature type="chain" id="PRO_5046634016" evidence="2">
    <location>
        <begin position="25"/>
        <end position="111"/>
    </location>
</feature>
<name>A0ABV7E3R8_9SPHN</name>
<feature type="coiled-coil region" evidence="1">
    <location>
        <begin position="56"/>
        <end position="83"/>
    </location>
</feature>
<reference evidence="4" key="1">
    <citation type="journal article" date="2019" name="Int. J. Syst. Evol. Microbiol.">
        <title>The Global Catalogue of Microorganisms (GCM) 10K type strain sequencing project: providing services to taxonomists for standard genome sequencing and annotation.</title>
        <authorList>
            <consortium name="The Broad Institute Genomics Platform"/>
            <consortium name="The Broad Institute Genome Sequencing Center for Infectious Disease"/>
            <person name="Wu L."/>
            <person name="Ma J."/>
        </authorList>
    </citation>
    <scope>NUCLEOTIDE SEQUENCE [LARGE SCALE GENOMIC DNA]</scope>
    <source>
        <strain evidence="4">KCTC 52607</strain>
    </source>
</reference>
<gene>
    <name evidence="3" type="ORF">ACFODU_02090</name>
</gene>
<keyword evidence="2" id="KW-0732">Signal</keyword>
<protein>
    <submittedName>
        <fullName evidence="3">Uncharacterized protein</fullName>
    </submittedName>
</protein>
<evidence type="ECO:0000313" key="4">
    <source>
        <dbReference type="Proteomes" id="UP001595456"/>
    </source>
</evidence>
<evidence type="ECO:0000256" key="2">
    <source>
        <dbReference type="SAM" id="SignalP"/>
    </source>
</evidence>
<keyword evidence="4" id="KW-1185">Reference proteome</keyword>
<dbReference type="EMBL" id="JBHRST010000002">
    <property type="protein sequence ID" value="MFC3096591.1"/>
    <property type="molecule type" value="Genomic_DNA"/>
</dbReference>
<feature type="signal peptide" evidence="2">
    <location>
        <begin position="1"/>
        <end position="24"/>
    </location>
</feature>
<accession>A0ABV7E3R8</accession>
<comment type="caution">
    <text evidence="3">The sequence shown here is derived from an EMBL/GenBank/DDBJ whole genome shotgun (WGS) entry which is preliminary data.</text>
</comment>
<dbReference type="Proteomes" id="UP001595456">
    <property type="component" value="Unassembled WGS sequence"/>
</dbReference>
<evidence type="ECO:0000313" key="3">
    <source>
        <dbReference type="EMBL" id="MFC3096591.1"/>
    </source>
</evidence>
<keyword evidence="1" id="KW-0175">Coiled coil</keyword>
<proteinExistence type="predicted"/>